<dbReference type="EMBL" id="VDMB01000003">
    <property type="protein sequence ID" value="TYT75601.1"/>
    <property type="molecule type" value="Genomic_DNA"/>
</dbReference>
<reference evidence="1 2" key="1">
    <citation type="submission" date="2019-06" db="EMBL/GenBank/DDBJ databases">
        <title>Desulfobotulus mexicanus sp. nov., a novel sulfate-reducing bacterium isolated from the sediment of an alkaline crater lake in Mexico.</title>
        <authorList>
            <person name="Hirschler-Rea A."/>
        </authorList>
    </citation>
    <scope>NUCLEOTIDE SEQUENCE [LARGE SCALE GENOMIC DNA]</scope>
    <source>
        <strain evidence="1 2">PAR22N</strain>
    </source>
</reference>
<proteinExistence type="predicted"/>
<comment type="caution">
    <text evidence="1">The sequence shown here is derived from an EMBL/GenBank/DDBJ whole genome shotgun (WGS) entry which is preliminary data.</text>
</comment>
<sequence length="195" mass="22931">METSNYSLSFTTGGLFLNEALTLAGLYLDTDDWLFVQKTALRDNLFQSRTLTTLKKLCNVNISRLKMLQKNELEFMLSCCRQEQAYMLWIAICRRYSFIAEFAVEVLRENFFTGKPDLTFDDFEMFFSRKSQWHPELDAIRSSTKKKLRQVLFRILREADLITKDNKIQPALLSPEFIRIIRQGNAGEFAYFPLF</sequence>
<evidence type="ECO:0000313" key="1">
    <source>
        <dbReference type="EMBL" id="TYT75601.1"/>
    </source>
</evidence>
<dbReference type="RefSeq" id="WP_139446534.1">
    <property type="nucleotide sequence ID" value="NZ_VDMB01000003.1"/>
</dbReference>
<accession>A0A5Q4VHY3</accession>
<evidence type="ECO:0000313" key="2">
    <source>
        <dbReference type="Proteomes" id="UP000321899"/>
    </source>
</evidence>
<organism evidence="1 2">
    <name type="scientific">Desulfobotulus mexicanus</name>
    <dbReference type="NCBI Taxonomy" id="2586642"/>
    <lineage>
        <taxon>Bacteria</taxon>
        <taxon>Pseudomonadati</taxon>
        <taxon>Thermodesulfobacteriota</taxon>
        <taxon>Desulfobacteria</taxon>
        <taxon>Desulfobacterales</taxon>
        <taxon>Desulfobacteraceae</taxon>
        <taxon>Desulfobotulus</taxon>
    </lineage>
</organism>
<protein>
    <submittedName>
        <fullName evidence="1">DUF1819 family protein</fullName>
    </submittedName>
</protein>
<keyword evidence="2" id="KW-1185">Reference proteome</keyword>
<dbReference type="AlphaFoldDB" id="A0A5Q4VHY3"/>
<dbReference type="Gene3D" id="1.10.3540.10">
    <property type="entry name" value="uncharacterized protein from magnetospirillum magneticum domain"/>
    <property type="match status" value="1"/>
</dbReference>
<gene>
    <name evidence="1" type="ORF">FIM25_03955</name>
</gene>
<dbReference type="InterPro" id="IPR014948">
    <property type="entry name" value="BrxA"/>
</dbReference>
<name>A0A5Q4VHY3_9BACT</name>
<dbReference type="Proteomes" id="UP000321899">
    <property type="component" value="Unassembled WGS sequence"/>
</dbReference>
<dbReference type="InterPro" id="IPR023137">
    <property type="entry name" value="BrxA_sf"/>
</dbReference>
<dbReference type="OrthoDB" id="981635at2"/>
<dbReference type="Pfam" id="PF08849">
    <property type="entry name" value="BrxA"/>
    <property type="match status" value="1"/>
</dbReference>